<gene>
    <name evidence="2" type="ORF">VSH64_36175</name>
</gene>
<proteinExistence type="predicted"/>
<keyword evidence="3" id="KW-1185">Reference proteome</keyword>
<feature type="chain" id="PRO_5046842357" evidence="1">
    <location>
        <begin position="21"/>
        <end position="199"/>
    </location>
</feature>
<accession>A0ABZ1I3U6</accession>
<evidence type="ECO:0000313" key="3">
    <source>
        <dbReference type="Proteomes" id="UP001330812"/>
    </source>
</evidence>
<dbReference type="EMBL" id="CP142149">
    <property type="protein sequence ID" value="WSE28238.1"/>
    <property type="molecule type" value="Genomic_DNA"/>
</dbReference>
<organism evidence="2 3">
    <name type="scientific">Amycolatopsis rhabdoformis</name>
    <dbReference type="NCBI Taxonomy" id="1448059"/>
    <lineage>
        <taxon>Bacteria</taxon>
        <taxon>Bacillati</taxon>
        <taxon>Actinomycetota</taxon>
        <taxon>Actinomycetes</taxon>
        <taxon>Pseudonocardiales</taxon>
        <taxon>Pseudonocardiaceae</taxon>
        <taxon>Amycolatopsis</taxon>
    </lineage>
</organism>
<name>A0ABZ1I3U6_9PSEU</name>
<keyword evidence="1" id="KW-0732">Signal</keyword>
<dbReference type="Pfam" id="PF12079">
    <property type="entry name" value="DUF3558"/>
    <property type="match status" value="1"/>
</dbReference>
<sequence length="199" mass="20119">MSTRKLLATVIAGLSAAAVSGCSSDVPGIPIASPASSAGLPQHGAPAVSNPLTTASVVADPCSAVTTDQVTKLGGPVRSHRVNTFTAATTCTWVFDDNAGTVAAGMDTLDKDGLSHLYALKAQNSGVTTFEPQNPILGYPAVVFANGGEGPGSCQLAVGLNNNDIYMVFSDILYNPKTSDSCGLATEIAKAAIQHLKAA</sequence>
<dbReference type="RefSeq" id="WP_326567242.1">
    <property type="nucleotide sequence ID" value="NZ_CP142149.1"/>
</dbReference>
<reference evidence="2 3" key="1">
    <citation type="journal article" date="2015" name="Int. J. Syst. Evol. Microbiol.">
        <title>Amycolatopsis rhabdoformis sp. nov., an actinomycete isolated from a tropical forest soil.</title>
        <authorList>
            <person name="Souza W.R."/>
            <person name="Silva R.E."/>
            <person name="Goodfellow M."/>
            <person name="Busarakam K."/>
            <person name="Figueiro F.S."/>
            <person name="Ferreira D."/>
            <person name="Rodrigues-Filho E."/>
            <person name="Moraes L.A.B."/>
            <person name="Zucchi T.D."/>
        </authorList>
    </citation>
    <scope>NUCLEOTIDE SEQUENCE [LARGE SCALE GENOMIC DNA]</scope>
    <source>
        <strain evidence="2 3">NCIMB 14900</strain>
    </source>
</reference>
<feature type="signal peptide" evidence="1">
    <location>
        <begin position="1"/>
        <end position="20"/>
    </location>
</feature>
<evidence type="ECO:0000313" key="2">
    <source>
        <dbReference type="EMBL" id="WSE28238.1"/>
    </source>
</evidence>
<dbReference type="PROSITE" id="PS51257">
    <property type="entry name" value="PROKAR_LIPOPROTEIN"/>
    <property type="match status" value="1"/>
</dbReference>
<protein>
    <submittedName>
        <fullName evidence="2">DUF3558 domain-containing protein</fullName>
    </submittedName>
</protein>
<dbReference type="Proteomes" id="UP001330812">
    <property type="component" value="Chromosome"/>
</dbReference>
<evidence type="ECO:0000256" key="1">
    <source>
        <dbReference type="SAM" id="SignalP"/>
    </source>
</evidence>
<dbReference type="InterPro" id="IPR024520">
    <property type="entry name" value="DUF3558"/>
</dbReference>